<feature type="binding site" evidence="5">
    <location>
        <position position="84"/>
    </location>
    <ligand>
        <name>Mg(2+)</name>
        <dbReference type="ChEBI" id="CHEBI:18420"/>
        <label>1</label>
        <note>catalytic</note>
    </ligand>
</feature>
<dbReference type="PATRIC" id="fig|1224163.3.peg.1702"/>
<dbReference type="GO" id="GO:0008934">
    <property type="term" value="F:inositol monophosphate 1-phosphatase activity"/>
    <property type="evidence" value="ECO:0007669"/>
    <property type="project" value="TreeGrafter"/>
</dbReference>
<sequence length="263" mass="27767">MRTLENMLEVAVAAVEDAERLFTDGLGAMPAHHKKQGDFATEVDLAIEALLRSRLREETGIDVYGEEAGGVYNPEATWIVDPIDGTSNYAAGNPSCAILATLVLDDEPVVAVTSIPTLRTRLTAVKGGPVHLGGRPLPAITERDALVAQVGFSSLGSKAGHVFSETSRFELLARLTASPLRPRITGSVGIDLGFTAQGIFDAAISFSPYMWDNAAGVLLVRSAGGVVTDAFGQPWTPRSTGVIAGTSPAHRLILNTMNDILET</sequence>
<gene>
    <name evidence="6" type="ORF">B841_08470</name>
</gene>
<dbReference type="CDD" id="cd01637">
    <property type="entry name" value="IMPase_like"/>
    <property type="match status" value="1"/>
</dbReference>
<dbReference type="PROSITE" id="PS00630">
    <property type="entry name" value="IMP_2"/>
    <property type="match status" value="1"/>
</dbReference>
<evidence type="ECO:0000256" key="5">
    <source>
        <dbReference type="PIRSR" id="PIRSR600760-2"/>
    </source>
</evidence>
<dbReference type="InterPro" id="IPR000760">
    <property type="entry name" value="Inositol_monophosphatase-like"/>
</dbReference>
<dbReference type="GO" id="GO:0007165">
    <property type="term" value="P:signal transduction"/>
    <property type="evidence" value="ECO:0007669"/>
    <property type="project" value="TreeGrafter"/>
</dbReference>
<dbReference type="Proteomes" id="UP000015388">
    <property type="component" value="Chromosome"/>
</dbReference>
<dbReference type="EC" id="3.1.3.25" evidence="2"/>
<feature type="binding site" evidence="5">
    <location>
        <position position="212"/>
    </location>
    <ligand>
        <name>Mg(2+)</name>
        <dbReference type="ChEBI" id="CHEBI:18420"/>
        <label>1</label>
        <note>catalytic</note>
    </ligand>
</feature>
<protein>
    <recommendedName>
        <fullName evidence="2">inositol-phosphate phosphatase</fullName>
        <ecNumber evidence="2">3.1.3.25</ecNumber>
    </recommendedName>
</protein>
<dbReference type="PANTHER" id="PTHR20854:SF4">
    <property type="entry name" value="INOSITOL-1-MONOPHOSPHATASE-RELATED"/>
    <property type="match status" value="1"/>
</dbReference>
<dbReference type="InterPro" id="IPR020550">
    <property type="entry name" value="Inositol_monophosphatase_CS"/>
</dbReference>
<dbReference type="HOGENOM" id="CLU_044118_0_2_11"/>
<dbReference type="PANTHER" id="PTHR20854">
    <property type="entry name" value="INOSITOL MONOPHOSPHATASE"/>
    <property type="match status" value="1"/>
</dbReference>
<dbReference type="PRINTS" id="PR00377">
    <property type="entry name" value="IMPHPHTASES"/>
</dbReference>
<dbReference type="GO" id="GO:0046854">
    <property type="term" value="P:phosphatidylinositol phosphate biosynthetic process"/>
    <property type="evidence" value="ECO:0007669"/>
    <property type="project" value="InterPro"/>
</dbReference>
<dbReference type="KEGG" id="cmd:B841_08470"/>
<dbReference type="eggNOG" id="COG0483">
    <property type="taxonomic scope" value="Bacteria"/>
</dbReference>
<evidence type="ECO:0000313" key="6">
    <source>
        <dbReference type="EMBL" id="AGS35167.1"/>
    </source>
</evidence>
<keyword evidence="4 5" id="KW-0460">Magnesium</keyword>
<comment type="cofactor">
    <cofactor evidence="5">
        <name>Mg(2+)</name>
        <dbReference type="ChEBI" id="CHEBI:18420"/>
    </cofactor>
</comment>
<evidence type="ECO:0000256" key="1">
    <source>
        <dbReference type="ARBA" id="ARBA00001033"/>
    </source>
</evidence>
<dbReference type="RefSeq" id="WP_020935100.1">
    <property type="nucleotide sequence ID" value="NC_021915.1"/>
</dbReference>
<dbReference type="AlphaFoldDB" id="S5SVT0"/>
<feature type="binding site" evidence="5">
    <location>
        <position position="81"/>
    </location>
    <ligand>
        <name>Mg(2+)</name>
        <dbReference type="ChEBI" id="CHEBI:18420"/>
        <label>1</label>
        <note>catalytic</note>
    </ligand>
</feature>
<dbReference type="Pfam" id="PF00459">
    <property type="entry name" value="Inositol_P"/>
    <property type="match status" value="1"/>
</dbReference>
<dbReference type="GO" id="GO:0006020">
    <property type="term" value="P:inositol metabolic process"/>
    <property type="evidence" value="ECO:0007669"/>
    <property type="project" value="TreeGrafter"/>
</dbReference>
<dbReference type="Gene3D" id="3.40.190.80">
    <property type="match status" value="1"/>
</dbReference>
<comment type="catalytic activity">
    <reaction evidence="1">
        <text>a myo-inositol phosphate + H2O = myo-inositol + phosphate</text>
        <dbReference type="Rhea" id="RHEA:24056"/>
        <dbReference type="ChEBI" id="CHEBI:15377"/>
        <dbReference type="ChEBI" id="CHEBI:17268"/>
        <dbReference type="ChEBI" id="CHEBI:43474"/>
        <dbReference type="ChEBI" id="CHEBI:84139"/>
        <dbReference type="EC" id="3.1.3.25"/>
    </reaction>
</comment>
<reference evidence="6 7" key="1">
    <citation type="submission" date="2012-11" db="EMBL/GenBank/DDBJ databases">
        <title>The complete genome sequence of Corynebacterium maris Coryn-1 (=DSM 45190).</title>
        <authorList>
            <person name="Schaffert L."/>
            <person name="Albersmeier A."/>
            <person name="Kalinowski J."/>
            <person name="Ruckert C."/>
        </authorList>
    </citation>
    <scope>NUCLEOTIDE SEQUENCE [LARGE SCALE GENOMIC DNA]</scope>
    <source>
        <strain evidence="7">Coryn-1</strain>
    </source>
</reference>
<evidence type="ECO:0000256" key="3">
    <source>
        <dbReference type="ARBA" id="ARBA00022723"/>
    </source>
</evidence>
<accession>S5SVT0</accession>
<dbReference type="STRING" id="1224163.B841_08470"/>
<evidence type="ECO:0000256" key="4">
    <source>
        <dbReference type="ARBA" id="ARBA00022842"/>
    </source>
</evidence>
<keyword evidence="7" id="KW-1185">Reference proteome</keyword>
<dbReference type="OrthoDB" id="9772456at2"/>
<keyword evidence="3 5" id="KW-0479">Metal-binding</keyword>
<dbReference type="Gene3D" id="3.30.540.10">
    <property type="entry name" value="Fructose-1,6-Bisphosphatase, subunit A, domain 1"/>
    <property type="match status" value="1"/>
</dbReference>
<organism evidence="6 7">
    <name type="scientific">Corynebacterium maris DSM 45190</name>
    <dbReference type="NCBI Taxonomy" id="1224163"/>
    <lineage>
        <taxon>Bacteria</taxon>
        <taxon>Bacillati</taxon>
        <taxon>Actinomycetota</taxon>
        <taxon>Actinomycetes</taxon>
        <taxon>Mycobacteriales</taxon>
        <taxon>Corynebacteriaceae</taxon>
        <taxon>Corynebacterium</taxon>
    </lineage>
</organism>
<dbReference type="EMBL" id="CP003924">
    <property type="protein sequence ID" value="AGS35167.1"/>
    <property type="molecule type" value="Genomic_DNA"/>
</dbReference>
<dbReference type="SUPFAM" id="SSF56655">
    <property type="entry name" value="Carbohydrate phosphatase"/>
    <property type="match status" value="1"/>
</dbReference>
<name>S5SVT0_9CORY</name>
<feature type="binding site" evidence="5">
    <location>
        <position position="83"/>
    </location>
    <ligand>
        <name>Mg(2+)</name>
        <dbReference type="ChEBI" id="CHEBI:18420"/>
        <label>1</label>
        <note>catalytic</note>
    </ligand>
</feature>
<dbReference type="GO" id="GO:0046872">
    <property type="term" value="F:metal ion binding"/>
    <property type="evidence" value="ECO:0007669"/>
    <property type="project" value="UniProtKB-KW"/>
</dbReference>
<evidence type="ECO:0000313" key="7">
    <source>
        <dbReference type="Proteomes" id="UP000015388"/>
    </source>
</evidence>
<proteinExistence type="predicted"/>
<feature type="binding site" evidence="5">
    <location>
        <position position="66"/>
    </location>
    <ligand>
        <name>Mg(2+)</name>
        <dbReference type="ChEBI" id="CHEBI:18420"/>
        <label>1</label>
        <note>catalytic</note>
    </ligand>
</feature>
<evidence type="ECO:0000256" key="2">
    <source>
        <dbReference type="ARBA" id="ARBA00013106"/>
    </source>
</evidence>